<reference evidence="2 3" key="1">
    <citation type="submission" date="2019-04" db="EMBL/GenBank/DDBJ databases">
        <title>Complete genome sequence of Arthrobacter sp. ZXY-2 associated with effective atrazine degradation and salt adaptation.</title>
        <authorList>
            <person name="Zhao X."/>
        </authorList>
    </citation>
    <scope>NUCLEOTIDE SEQUENCE [LARGE SCALE GENOMIC DNA]</scope>
    <source>
        <strain evidence="2">JP60</strain>
        <strain evidence="3">ZP60</strain>
    </source>
</reference>
<evidence type="ECO:0000313" key="2">
    <source>
        <dbReference type="EMBL" id="QCD64164.1"/>
    </source>
</evidence>
<dbReference type="AlphaFoldDB" id="A0A4D6K8Z4"/>
<evidence type="ECO:0000313" key="1">
    <source>
        <dbReference type="EMBL" id="NLV10957.1"/>
    </source>
</evidence>
<name>A0A4D6K8Z4_9EURY</name>
<dbReference type="GeneID" id="42177355"/>
<reference evidence="1" key="3">
    <citation type="submission" date="2019-12" db="EMBL/GenBank/DDBJ databases">
        <title>Whole-genome sequence of Halomicrobium mukohataei pws1.</title>
        <authorList>
            <person name="Verma D.K."/>
            <person name="Gopal K."/>
            <person name="Prasad E.S."/>
        </authorList>
    </citation>
    <scope>NUCLEOTIDE SEQUENCE</scope>
    <source>
        <strain evidence="1">Pws1</strain>
    </source>
</reference>
<dbReference type="RefSeq" id="WP_015763577.1">
    <property type="nucleotide sequence ID" value="NZ_CP039375.1"/>
</dbReference>
<sequence>MGDTLELYTGDTVTVEHVKPLSNGGGRFDVTAEDGRKWRIDVTRDGDVDVVTTWEDGTLANLDVPEWMDDVTGRLSRL</sequence>
<dbReference type="KEGG" id="halz:E5139_00420"/>
<dbReference type="Proteomes" id="UP000297053">
    <property type="component" value="Chromosome"/>
</dbReference>
<dbReference type="EMBL" id="WOYG01000001">
    <property type="protein sequence ID" value="NLV10957.1"/>
    <property type="molecule type" value="Genomic_DNA"/>
</dbReference>
<proteinExistence type="predicted"/>
<gene>
    <name evidence="2" type="ORF">E5139_00420</name>
    <name evidence="1" type="ORF">GOC74_13585</name>
</gene>
<reference evidence="2 3" key="2">
    <citation type="submission" date="2019-04" db="EMBL/GenBank/DDBJ databases">
        <authorList>
            <person name="Yang S."/>
            <person name="Wei W."/>
        </authorList>
    </citation>
    <scope>NUCLEOTIDE SEQUENCE [LARGE SCALE GENOMIC DNA]</scope>
    <source>
        <strain evidence="2">JP60</strain>
        <strain evidence="3">ZP60</strain>
    </source>
</reference>
<dbReference type="EMBL" id="CP039375">
    <property type="protein sequence ID" value="QCD64164.1"/>
    <property type="molecule type" value="Genomic_DNA"/>
</dbReference>
<accession>A0A4D6K8Z4</accession>
<protein>
    <submittedName>
        <fullName evidence="2">Uncharacterized protein</fullName>
    </submittedName>
</protein>
<organism evidence="2 3">
    <name type="scientific">Halomicrobium mukohataei</name>
    <dbReference type="NCBI Taxonomy" id="57705"/>
    <lineage>
        <taxon>Archaea</taxon>
        <taxon>Methanobacteriati</taxon>
        <taxon>Methanobacteriota</taxon>
        <taxon>Stenosarchaea group</taxon>
        <taxon>Halobacteria</taxon>
        <taxon>Halobacteriales</taxon>
        <taxon>Haloarculaceae</taxon>
        <taxon>Halomicrobium</taxon>
    </lineage>
</organism>
<dbReference type="OrthoDB" id="275227at2157"/>
<dbReference type="Proteomes" id="UP000608662">
    <property type="component" value="Unassembled WGS sequence"/>
</dbReference>
<evidence type="ECO:0000313" key="3">
    <source>
        <dbReference type="Proteomes" id="UP000297053"/>
    </source>
</evidence>